<evidence type="ECO:0000256" key="1">
    <source>
        <dbReference type="SAM" id="MobiDB-lite"/>
    </source>
</evidence>
<feature type="compositionally biased region" description="Low complexity" evidence="1">
    <location>
        <begin position="15"/>
        <end position="30"/>
    </location>
</feature>
<proteinExistence type="predicted"/>
<dbReference type="EMBL" id="GBRH01274099">
    <property type="protein sequence ID" value="JAD23796.1"/>
    <property type="molecule type" value="Transcribed_RNA"/>
</dbReference>
<dbReference type="AlphaFoldDB" id="A0A0A8YCN0"/>
<protein>
    <submittedName>
        <fullName evidence="2">Uncharacterized protein</fullName>
    </submittedName>
</protein>
<evidence type="ECO:0000313" key="2">
    <source>
        <dbReference type="EMBL" id="JAD23796.1"/>
    </source>
</evidence>
<feature type="region of interest" description="Disordered" evidence="1">
    <location>
        <begin position="1"/>
        <end position="37"/>
    </location>
</feature>
<sequence length="37" mass="4176">MWTSCRSSRGRERATATCGRASSRTTTRRSQNGLETR</sequence>
<name>A0A0A8YCN0_ARUDO</name>
<reference evidence="2" key="1">
    <citation type="submission" date="2014-09" db="EMBL/GenBank/DDBJ databases">
        <authorList>
            <person name="Magalhaes I.L.F."/>
            <person name="Oliveira U."/>
            <person name="Santos F.R."/>
            <person name="Vidigal T.H.D.A."/>
            <person name="Brescovit A.D."/>
            <person name="Santos A.J."/>
        </authorList>
    </citation>
    <scope>NUCLEOTIDE SEQUENCE</scope>
    <source>
        <tissue evidence="2">Shoot tissue taken approximately 20 cm above the soil surface</tissue>
    </source>
</reference>
<organism evidence="2">
    <name type="scientific">Arundo donax</name>
    <name type="common">Giant reed</name>
    <name type="synonym">Donax arundinaceus</name>
    <dbReference type="NCBI Taxonomy" id="35708"/>
    <lineage>
        <taxon>Eukaryota</taxon>
        <taxon>Viridiplantae</taxon>
        <taxon>Streptophyta</taxon>
        <taxon>Embryophyta</taxon>
        <taxon>Tracheophyta</taxon>
        <taxon>Spermatophyta</taxon>
        <taxon>Magnoliopsida</taxon>
        <taxon>Liliopsida</taxon>
        <taxon>Poales</taxon>
        <taxon>Poaceae</taxon>
        <taxon>PACMAD clade</taxon>
        <taxon>Arundinoideae</taxon>
        <taxon>Arundineae</taxon>
        <taxon>Arundo</taxon>
    </lineage>
</organism>
<reference evidence="2" key="2">
    <citation type="journal article" date="2015" name="Data Brief">
        <title>Shoot transcriptome of the giant reed, Arundo donax.</title>
        <authorList>
            <person name="Barrero R.A."/>
            <person name="Guerrero F.D."/>
            <person name="Moolhuijzen P."/>
            <person name="Goolsby J.A."/>
            <person name="Tidwell J."/>
            <person name="Bellgard S.E."/>
            <person name="Bellgard M.I."/>
        </authorList>
    </citation>
    <scope>NUCLEOTIDE SEQUENCE</scope>
    <source>
        <tissue evidence="2">Shoot tissue taken approximately 20 cm above the soil surface</tissue>
    </source>
</reference>
<accession>A0A0A8YCN0</accession>